<keyword evidence="2 4" id="KW-0238">DNA-binding</keyword>
<proteinExistence type="predicted"/>
<dbReference type="InterPro" id="IPR036271">
    <property type="entry name" value="Tet_transcr_reg_TetR-rel_C_sf"/>
</dbReference>
<dbReference type="AlphaFoldDB" id="A0A895XPK1"/>
<feature type="domain" description="HTH tetR-type" evidence="5">
    <location>
        <begin position="7"/>
        <end position="67"/>
    </location>
</feature>
<feature type="DNA-binding region" description="H-T-H motif" evidence="4">
    <location>
        <begin position="30"/>
        <end position="49"/>
    </location>
</feature>
<keyword evidence="7" id="KW-1185">Reference proteome</keyword>
<accession>A0A895XPK1</accession>
<evidence type="ECO:0000256" key="2">
    <source>
        <dbReference type="ARBA" id="ARBA00023125"/>
    </source>
</evidence>
<protein>
    <submittedName>
        <fullName evidence="6">TetR/AcrR family transcriptional regulator</fullName>
    </submittedName>
</protein>
<evidence type="ECO:0000256" key="1">
    <source>
        <dbReference type="ARBA" id="ARBA00023015"/>
    </source>
</evidence>
<dbReference type="InterPro" id="IPR009057">
    <property type="entry name" value="Homeodomain-like_sf"/>
</dbReference>
<evidence type="ECO:0000256" key="3">
    <source>
        <dbReference type="ARBA" id="ARBA00023163"/>
    </source>
</evidence>
<sequence>MERRPRSFDSEHVLQKATELFWRHGYDATSVKALTEALGIRTSSLYASFGDKRQLFETILERYQTYGQHVADQAFDRAANAYEAIESYLRALTVEYADPSHPPGCLVITAAVNCAPASADVEQRLRGIRQAARQGLIARIQADIDAGLLAADVDAEALGTYVAAVIQGMSTQARDGATTEDLLGIVELAMRAMPTSR</sequence>
<dbReference type="Pfam" id="PF16925">
    <property type="entry name" value="TetR_C_13"/>
    <property type="match status" value="1"/>
</dbReference>
<dbReference type="SUPFAM" id="SSF46689">
    <property type="entry name" value="Homeodomain-like"/>
    <property type="match status" value="1"/>
</dbReference>
<dbReference type="Gene3D" id="1.10.10.60">
    <property type="entry name" value="Homeodomain-like"/>
    <property type="match status" value="1"/>
</dbReference>
<dbReference type="RefSeq" id="WP_213173091.1">
    <property type="nucleotide sequence ID" value="NZ_CP070496.1"/>
</dbReference>
<dbReference type="InterPro" id="IPR011075">
    <property type="entry name" value="TetR_C"/>
</dbReference>
<organism evidence="6 7">
    <name type="scientific">Natronoglycomyces albus</name>
    <dbReference type="NCBI Taxonomy" id="2811108"/>
    <lineage>
        <taxon>Bacteria</taxon>
        <taxon>Bacillati</taxon>
        <taxon>Actinomycetota</taxon>
        <taxon>Actinomycetes</taxon>
        <taxon>Glycomycetales</taxon>
        <taxon>Glycomycetaceae</taxon>
        <taxon>Natronoglycomyces</taxon>
    </lineage>
</organism>
<dbReference type="PROSITE" id="PS50977">
    <property type="entry name" value="HTH_TETR_2"/>
    <property type="match status" value="1"/>
</dbReference>
<reference evidence="6" key="1">
    <citation type="submission" date="2021-02" db="EMBL/GenBank/DDBJ databases">
        <title>Natronoglycomyces albus gen. nov., sp. nov, a haloalkaliphilic actinobacterium from a soda solonchak soil.</title>
        <authorList>
            <person name="Sorokin D.Y."/>
            <person name="Khijniak T.V."/>
            <person name="Zakharycheva A.P."/>
            <person name="Boueva O.V."/>
            <person name="Ariskina E.V."/>
            <person name="Hahnke R.L."/>
            <person name="Bunk B."/>
            <person name="Sproer C."/>
            <person name="Schumann P."/>
            <person name="Evtushenko L.I."/>
            <person name="Kublanov I.V."/>
        </authorList>
    </citation>
    <scope>NUCLEOTIDE SEQUENCE</scope>
    <source>
        <strain evidence="6">DSM 106290</strain>
    </source>
</reference>
<dbReference type="Proteomes" id="UP000662939">
    <property type="component" value="Chromosome"/>
</dbReference>
<name>A0A895XPK1_9ACTN</name>
<evidence type="ECO:0000313" key="6">
    <source>
        <dbReference type="EMBL" id="QSB07087.1"/>
    </source>
</evidence>
<evidence type="ECO:0000256" key="4">
    <source>
        <dbReference type="PROSITE-ProRule" id="PRU00335"/>
    </source>
</evidence>
<dbReference type="SUPFAM" id="SSF48498">
    <property type="entry name" value="Tetracyclin repressor-like, C-terminal domain"/>
    <property type="match status" value="1"/>
</dbReference>
<dbReference type="InterPro" id="IPR001647">
    <property type="entry name" value="HTH_TetR"/>
</dbReference>
<dbReference type="PANTHER" id="PTHR47506:SF1">
    <property type="entry name" value="HTH-TYPE TRANSCRIPTIONAL REGULATOR YJDC"/>
    <property type="match status" value="1"/>
</dbReference>
<evidence type="ECO:0000259" key="5">
    <source>
        <dbReference type="PROSITE" id="PS50977"/>
    </source>
</evidence>
<dbReference type="GO" id="GO:0003677">
    <property type="term" value="F:DNA binding"/>
    <property type="evidence" value="ECO:0007669"/>
    <property type="project" value="UniProtKB-UniRule"/>
</dbReference>
<gene>
    <name evidence="6" type="ORF">JQS30_13805</name>
</gene>
<dbReference type="EMBL" id="CP070496">
    <property type="protein sequence ID" value="QSB07087.1"/>
    <property type="molecule type" value="Genomic_DNA"/>
</dbReference>
<dbReference type="PRINTS" id="PR00455">
    <property type="entry name" value="HTHTETR"/>
</dbReference>
<dbReference type="PANTHER" id="PTHR47506">
    <property type="entry name" value="TRANSCRIPTIONAL REGULATORY PROTEIN"/>
    <property type="match status" value="1"/>
</dbReference>
<dbReference type="KEGG" id="nav:JQS30_13805"/>
<dbReference type="Gene3D" id="1.10.357.10">
    <property type="entry name" value="Tetracycline Repressor, domain 2"/>
    <property type="match status" value="1"/>
</dbReference>
<evidence type="ECO:0000313" key="7">
    <source>
        <dbReference type="Proteomes" id="UP000662939"/>
    </source>
</evidence>
<keyword evidence="3" id="KW-0804">Transcription</keyword>
<keyword evidence="1" id="KW-0805">Transcription regulation</keyword>
<dbReference type="Pfam" id="PF00440">
    <property type="entry name" value="TetR_N"/>
    <property type="match status" value="1"/>
</dbReference>